<feature type="transmembrane region" description="Helical" evidence="1">
    <location>
        <begin position="107"/>
        <end position="128"/>
    </location>
</feature>
<protein>
    <recommendedName>
        <fullName evidence="5">Acyltransferase 3 domain-containing protein</fullName>
    </recommendedName>
</protein>
<keyword evidence="4" id="KW-1185">Reference proteome</keyword>
<evidence type="ECO:0008006" key="5">
    <source>
        <dbReference type="Google" id="ProtNLM"/>
    </source>
</evidence>
<evidence type="ECO:0000313" key="4">
    <source>
        <dbReference type="Proteomes" id="UP001497497"/>
    </source>
</evidence>
<sequence length="157" mass="18106">WLVACTVLFLLPYITYVENREGGRAWSGVETGIYEAFSRPAWALSLAWVIFACSTGQGAFVGKFLSWNFFLPLCRITYGVFLLHPILIHVVIESSYHNFYLNLGQLVYTYIAMFVCSYGIAFILITFIESPCTSFESHIRLRFKTWQTNRKMKNLMA</sequence>
<dbReference type="PANTHER" id="PTHR11161:SF0">
    <property type="entry name" value="O-ACYLTRANSFERASE LIKE PROTEIN"/>
    <property type="match status" value="1"/>
</dbReference>
<dbReference type="PANTHER" id="PTHR11161">
    <property type="entry name" value="O-ACYLTRANSFERASE"/>
    <property type="match status" value="1"/>
</dbReference>
<name>A0AAV2HBR0_LYMST</name>
<feature type="transmembrane region" description="Helical" evidence="1">
    <location>
        <begin position="41"/>
        <end position="61"/>
    </location>
</feature>
<feature type="non-terminal residue" evidence="3">
    <location>
        <position position="1"/>
    </location>
</feature>
<keyword evidence="2" id="KW-0732">Signal</keyword>
<dbReference type="Proteomes" id="UP001497497">
    <property type="component" value="Unassembled WGS sequence"/>
</dbReference>
<feature type="signal peptide" evidence="2">
    <location>
        <begin position="1"/>
        <end position="19"/>
    </location>
</feature>
<accession>A0AAV2HBR0</accession>
<dbReference type="AlphaFoldDB" id="A0AAV2HBR0"/>
<feature type="chain" id="PRO_5043920642" description="Acyltransferase 3 domain-containing protein" evidence="2">
    <location>
        <begin position="20"/>
        <end position="157"/>
    </location>
</feature>
<gene>
    <name evidence="3" type="ORF">GSLYS_00005310001</name>
</gene>
<evidence type="ECO:0000313" key="3">
    <source>
        <dbReference type="EMBL" id="CAL1531215.1"/>
    </source>
</evidence>
<evidence type="ECO:0000256" key="1">
    <source>
        <dbReference type="SAM" id="Phobius"/>
    </source>
</evidence>
<dbReference type="EMBL" id="CAXITT010000083">
    <property type="protein sequence ID" value="CAL1531215.1"/>
    <property type="molecule type" value="Genomic_DNA"/>
</dbReference>
<proteinExistence type="predicted"/>
<comment type="caution">
    <text evidence="3">The sequence shown here is derived from an EMBL/GenBank/DDBJ whole genome shotgun (WGS) entry which is preliminary data.</text>
</comment>
<dbReference type="InterPro" id="IPR052728">
    <property type="entry name" value="O2_lipid_transport_reg"/>
</dbReference>
<keyword evidence="1" id="KW-1133">Transmembrane helix</keyword>
<keyword evidence="1" id="KW-0812">Transmembrane</keyword>
<organism evidence="3 4">
    <name type="scientific">Lymnaea stagnalis</name>
    <name type="common">Great pond snail</name>
    <name type="synonym">Helix stagnalis</name>
    <dbReference type="NCBI Taxonomy" id="6523"/>
    <lineage>
        <taxon>Eukaryota</taxon>
        <taxon>Metazoa</taxon>
        <taxon>Spiralia</taxon>
        <taxon>Lophotrochozoa</taxon>
        <taxon>Mollusca</taxon>
        <taxon>Gastropoda</taxon>
        <taxon>Heterobranchia</taxon>
        <taxon>Euthyneura</taxon>
        <taxon>Panpulmonata</taxon>
        <taxon>Hygrophila</taxon>
        <taxon>Lymnaeoidea</taxon>
        <taxon>Lymnaeidae</taxon>
        <taxon>Lymnaea</taxon>
    </lineage>
</organism>
<feature type="transmembrane region" description="Helical" evidence="1">
    <location>
        <begin position="73"/>
        <end position="92"/>
    </location>
</feature>
<evidence type="ECO:0000256" key="2">
    <source>
        <dbReference type="SAM" id="SignalP"/>
    </source>
</evidence>
<keyword evidence="1" id="KW-0472">Membrane</keyword>
<reference evidence="3 4" key="1">
    <citation type="submission" date="2024-04" db="EMBL/GenBank/DDBJ databases">
        <authorList>
            <consortium name="Genoscope - CEA"/>
            <person name="William W."/>
        </authorList>
    </citation>
    <scope>NUCLEOTIDE SEQUENCE [LARGE SCALE GENOMIC DNA]</scope>
</reference>